<dbReference type="InterPro" id="IPR032876">
    <property type="entry name" value="J_dom"/>
</dbReference>
<dbReference type="EMBL" id="OMOR01000001">
    <property type="protein sequence ID" value="SPH20980.1"/>
    <property type="molecule type" value="Genomic_DNA"/>
</dbReference>
<evidence type="ECO:0000313" key="2">
    <source>
        <dbReference type="EMBL" id="SPH20980.1"/>
    </source>
</evidence>
<protein>
    <recommendedName>
        <fullName evidence="1">Tip attachment protein J domain-containing protein</fullName>
    </recommendedName>
</protein>
<gene>
    <name evidence="2" type="ORF">ASD8599_01721</name>
</gene>
<dbReference type="RefSeq" id="WP_181364442.1">
    <property type="nucleotide sequence ID" value="NZ_OMOR01000001.1"/>
</dbReference>
<dbReference type="Pfam" id="PF13550">
    <property type="entry name" value="Phage-tail_3"/>
    <property type="match status" value="1"/>
</dbReference>
<evidence type="ECO:0000259" key="1">
    <source>
        <dbReference type="Pfam" id="PF13550"/>
    </source>
</evidence>
<name>A0A2R8BD29_9RHOB</name>
<organism evidence="2 3">
    <name type="scientific">Ascidiaceihabitans donghaensis</name>
    <dbReference type="NCBI Taxonomy" id="1510460"/>
    <lineage>
        <taxon>Bacteria</taxon>
        <taxon>Pseudomonadati</taxon>
        <taxon>Pseudomonadota</taxon>
        <taxon>Alphaproteobacteria</taxon>
        <taxon>Rhodobacterales</taxon>
        <taxon>Paracoccaceae</taxon>
        <taxon>Ascidiaceihabitans</taxon>
    </lineage>
</organism>
<accession>A0A2R8BD29</accession>
<feature type="domain" description="Tip attachment protein J" evidence="1">
    <location>
        <begin position="307"/>
        <end position="465"/>
    </location>
</feature>
<dbReference type="Proteomes" id="UP000244880">
    <property type="component" value="Unassembled WGS sequence"/>
</dbReference>
<evidence type="ECO:0000313" key="3">
    <source>
        <dbReference type="Proteomes" id="UP000244880"/>
    </source>
</evidence>
<reference evidence="2 3" key="1">
    <citation type="submission" date="2018-03" db="EMBL/GenBank/DDBJ databases">
        <authorList>
            <person name="Keele B.F."/>
        </authorList>
    </citation>
    <scope>NUCLEOTIDE SEQUENCE [LARGE SCALE GENOMIC DNA]</scope>
    <source>
        <strain evidence="2 3">CECT 8599</strain>
    </source>
</reference>
<sequence>MPFVAAAITAISGAVAGSALGAFLTETIFGRLLLSVAISAVRASLAGKPKVRTPGIRTQKTQSGGVTPASFILGTYASEGQLTCPPMSHGTVGGTPNAYLTFVIELGDIPGQTLEGLILEGERAEFGNEAHEDYGTPILGRFTDYAWVRYYDGTQTVADPMLLDKYADYPDRPWTADMIGTGICYAVLTFRFKREVFSSFPSVRFELGGIPLYDPRKDTSVGGAGPHRWADKATWEASANVAVQAYNIHRGIDLDGGEIWGGNATAADLPLAVWWAAMNTADEAVTLADETSEPRFRTSYEVFVDDEPAAVLEEMMAATGGEMVESGGVWKIRLGGPGLPVFFMTDDDILITESEQFKPFAENDDPINAIQAVYPDPATLWQPREAPKRTYVAFQTEDGGQQRVADLNLSACPYPQQVQRIMDAYVRDDRRLRTHDLTLPADASVVEPLDTIAWTSERNGYDGKIFDVGSDVNPLMTGLPRLNMREVDPADFDWNVVLETQVLDVPVTITQPQPQSVAGFHVEAFAVVDAGPTNRRPALNLTWLGDGQDDVSGLMWEVRLKDTSTVALRGNVTDITAGELLLAAGILPDTDYEARAQWDVNRPTSWTAWVAATTPDIRPGRSDLGDDVNTALDEAKAAADEAGINAIEALEDAGDLQSDHDALTEGFVGSLSDAFQQQTDANAQLDTVLQGRIASVRTSLISNARHANGGFELGEVGETGVPPGWLGRAFNATAFDNLEIFGDDMSDPDANFASARAFGQTAFTAGRWWAIGKRFLGGGAQTWRVSYAVRTSGNPGNSASIADDHFVGEEDVLLEFVFIDAEGSEISRAVSNGAAHLIYTANGNTIDNATWYRVAYDQQAPAGTAYLEVWFIAVDANNSVVTDLADYNTWASGNAAILIDNTTVENLDGFTVEADQTNAAIYENFYTSAQANAAIAAAVTALEASIGTDLGFIAGSIDNIEGLQLNPQTAFGTLLNQLQVSAGGVSATITQHASAVADLSGFASAYAGVTVETASGGIAGFRATSFANPNGTGGALLELLGDVIAPGTLATNRLTVGLGQNLLSNTDFSGGIDGWRRLSNAGGSGDETELSLRNAGENFAGTAYPVLQIRQTGASGDGNYRIIQVSEIQEDTTIDGVPVTEGDWIEASFKASAHRCDFEFRFRFLDANGSFLSFGPRTEVIDGPTGSSDNPNLWAQYWTKDVVPAGAAYAGCQIIKKGTKENDNSILYLHQPQIAKSHENAQHPAPFSPGGTTLIDGGKLRTNSVTARSIAAGSIKTEHLDVENLTVTGDMIDNDATSRRFFTANFTQTVVQGSYNAVSDVMECAFAPYVPIDPAVPTSGVTNPMSAIVNGLFKPLTAADGRLYFKMQGRQVPSGGWTDLDVMGIRYFYASDVNRDIEFNLLWADDAVGVPANTFDEFRVVAQQLDAGSGDVTLTFVNTRLEQINGYS</sequence>
<proteinExistence type="predicted"/>
<keyword evidence="3" id="KW-1185">Reference proteome</keyword>